<dbReference type="GO" id="GO:0000973">
    <property type="term" value="P:post-transcriptional tethering of RNA polymerase II gene DNA at nuclear periphery"/>
    <property type="evidence" value="ECO:0007669"/>
    <property type="project" value="TreeGrafter"/>
</dbReference>
<accession>L8FT57</accession>
<keyword evidence="3" id="KW-0653">Protein transport</keyword>
<dbReference type="OrthoDB" id="3098at2759"/>
<evidence type="ECO:0000256" key="7">
    <source>
        <dbReference type="RuleBase" id="RU365072"/>
    </source>
</evidence>
<comment type="subcellular location">
    <subcellularLocation>
        <location evidence="7">Nucleus</location>
        <location evidence="7">Nuclear pore complex</location>
    </subcellularLocation>
    <subcellularLocation>
        <location evidence="7">Nucleus membrane</location>
    </subcellularLocation>
</comment>
<dbReference type="GO" id="GO:0031965">
    <property type="term" value="C:nuclear membrane"/>
    <property type="evidence" value="ECO:0007669"/>
    <property type="project" value="UniProtKB-SubCell"/>
</dbReference>
<comment type="subunit">
    <text evidence="7">Part of the nuclear pore complex (NPC).</text>
</comment>
<gene>
    <name evidence="9" type="ORF">GMDG_01123</name>
</gene>
<evidence type="ECO:0000256" key="2">
    <source>
        <dbReference type="ARBA" id="ARBA00022816"/>
    </source>
</evidence>
<dbReference type="Gene3D" id="1.20.190.50">
    <property type="match status" value="1"/>
</dbReference>
<feature type="region of interest" description="Disordered" evidence="8">
    <location>
        <begin position="1"/>
        <end position="59"/>
    </location>
</feature>
<evidence type="ECO:0000313" key="9">
    <source>
        <dbReference type="EMBL" id="ELR02901.1"/>
    </source>
</evidence>
<keyword evidence="5 7" id="KW-0906">Nuclear pore complex</keyword>
<comment type="similarity">
    <text evidence="7">Belongs to the nucleoporin Nup84/Nup107 family.</text>
</comment>
<dbReference type="GO" id="GO:0031080">
    <property type="term" value="C:nuclear pore outer ring"/>
    <property type="evidence" value="ECO:0007669"/>
    <property type="project" value="TreeGrafter"/>
</dbReference>
<dbReference type="Gene3D" id="1.10.3450.20">
    <property type="match status" value="1"/>
</dbReference>
<protein>
    <recommendedName>
        <fullName evidence="7">Nuclear pore complex protein</fullName>
    </recommendedName>
</protein>
<dbReference type="InterPro" id="IPR007252">
    <property type="entry name" value="Nup84/Nup107"/>
</dbReference>
<keyword evidence="6 7" id="KW-0539">Nucleus</keyword>
<sequence>MAPMTRRGRQTAPNEFLNPQAIVPHASREESWQLEGDDSRSERELSENPSGSFQDYDGEFEYDTIKYQPTRDFDSGDSHEDILHPLREAANRVGREVEKFAEVLDGYNPLKAVDDADRKDMTFDLIDSYHGIAIEAVKRLRAQHKRRQIGQTGRKNILGFTADHDEDAMDEDGSDDQELIESNPKITPEDLKRWEQEARTWDLLRRMTILQYGPPQTQDAPPIHRYSSERHIWTSFLQNDTLGLERHTVLEWLKNTADESGEDIDLLVQELQQNAERGDITAHGWLHTKSAIKNQKRLHAWPYILDPTNPDVSRVLRNASKTEALVTQLDPDAPIRQNLNLEAPDQYFERAIWRGCYELLRRGKSGEDIREWCQDRQEIWRAVSMSGFPDDDSQNDTADHGSRALWRRMCHALAKRGGSDIYETAVYGILAGDFWSVAPICKSWDDQMFVHYNSLIRSQYEAFVLKNFPSRAPQDQVQSIEAFDAISFHGDPVTVGPRTVDLLNAKPELIKEAQQPLKMLQGVLIANTFRDFIREQGIAISKAANAQDTSKLIDDLQTDPKNEDKVVYIKTEDFDSLRVLAHMVLAFKSLGMTFGNEKDTYAIESVVVAYISFLRLAGKEELIPLYAAQLSDARTYSTLSRELLDVTDPDQRITQIKLMKELGLDVQRFVRLQAAFLLVDYPDQTPGYPAARTFSILVPGQHSNQGLSQKLRPNFIGNAVARPEALLIRAFEWHLLVDGMWSETFRTGTALFVRFFKHGHVAAARELAGCMPSRDIAAAKTPVLLGETLELSQLADCGDGTDLESLLRKHMADEARAYVELEGLVNALDFIEGVAGIIDSLQLSQVKQDERLSKKLRLEFHNNFANIRHSVAPLLDNWLVKSRQANPSLIPLHATYLPPPSSPTPPSLTTQVSTSRATTSSRVWSSPASSPRTPSLRMSFSAPTLPHRREEPLRKRRRKDWAATRWQIWYRMLRAMQWRCCLVPALIRVGCVVGGERERGGGRETFGGWGSKTGERGSRMGDMMKIWRENGMDGGWVGCASTYIHYKDKILYSHIKEFHDS</sequence>
<reference evidence="10" key="1">
    <citation type="submission" date="2010-09" db="EMBL/GenBank/DDBJ databases">
        <title>The genome sequence of Geomyces destructans 20631-21.</title>
        <authorList>
            <consortium name="The Broad Institute Genome Sequencing Platform"/>
            <person name="Cuomo C.A."/>
            <person name="Blehert D.S."/>
            <person name="Lorch J.M."/>
            <person name="Young S.K."/>
            <person name="Zeng Q."/>
            <person name="Gargeya S."/>
            <person name="Fitzgerald M."/>
            <person name="Haas B."/>
            <person name="Abouelleil A."/>
            <person name="Alvarado L."/>
            <person name="Arachchi H.M."/>
            <person name="Berlin A."/>
            <person name="Brown A."/>
            <person name="Chapman S.B."/>
            <person name="Chen Z."/>
            <person name="Dunbar C."/>
            <person name="Freedman E."/>
            <person name="Gearin G."/>
            <person name="Gellesch M."/>
            <person name="Goldberg J."/>
            <person name="Griggs A."/>
            <person name="Gujja S."/>
            <person name="Heiman D."/>
            <person name="Howarth C."/>
            <person name="Larson L."/>
            <person name="Lui A."/>
            <person name="MacDonald P.J.P."/>
            <person name="Montmayeur A."/>
            <person name="Murphy C."/>
            <person name="Neiman D."/>
            <person name="Pearson M."/>
            <person name="Priest M."/>
            <person name="Roberts A."/>
            <person name="Saif S."/>
            <person name="Shea T."/>
            <person name="Shenoy N."/>
            <person name="Sisk P."/>
            <person name="Stolte C."/>
            <person name="Sykes S."/>
            <person name="Wortman J."/>
            <person name="Nusbaum C."/>
            <person name="Birren B."/>
        </authorList>
    </citation>
    <scope>NUCLEOTIDE SEQUENCE [LARGE SCALE GENOMIC DNA]</scope>
    <source>
        <strain evidence="10">ATCC MYA-4855 / 20631-21</strain>
    </source>
</reference>
<dbReference type="VEuPathDB" id="FungiDB:GMDG_01123"/>
<dbReference type="GO" id="GO:0006406">
    <property type="term" value="P:mRNA export from nucleus"/>
    <property type="evidence" value="ECO:0007669"/>
    <property type="project" value="TreeGrafter"/>
</dbReference>
<organism evidence="9 10">
    <name type="scientific">Pseudogymnoascus destructans (strain ATCC MYA-4855 / 20631-21)</name>
    <name type="common">Bat white-nose syndrome fungus</name>
    <name type="synonym">Geomyces destructans</name>
    <dbReference type="NCBI Taxonomy" id="658429"/>
    <lineage>
        <taxon>Eukaryota</taxon>
        <taxon>Fungi</taxon>
        <taxon>Dikarya</taxon>
        <taxon>Ascomycota</taxon>
        <taxon>Pezizomycotina</taxon>
        <taxon>Leotiomycetes</taxon>
        <taxon>Thelebolales</taxon>
        <taxon>Thelebolaceae</taxon>
        <taxon>Pseudogymnoascus</taxon>
    </lineage>
</organism>
<feature type="compositionally biased region" description="Pro residues" evidence="8">
    <location>
        <begin position="897"/>
        <end position="906"/>
    </location>
</feature>
<evidence type="ECO:0000256" key="5">
    <source>
        <dbReference type="ARBA" id="ARBA00023132"/>
    </source>
</evidence>
<dbReference type="Pfam" id="PF04121">
    <property type="entry name" value="Nup84_Nup100"/>
    <property type="match status" value="1"/>
</dbReference>
<keyword evidence="1 7" id="KW-0813">Transport</keyword>
<evidence type="ECO:0000256" key="3">
    <source>
        <dbReference type="ARBA" id="ARBA00022927"/>
    </source>
</evidence>
<name>L8FT57_PSED2</name>
<evidence type="ECO:0000313" key="10">
    <source>
        <dbReference type="Proteomes" id="UP000011064"/>
    </source>
</evidence>
<feature type="compositionally biased region" description="Low complexity" evidence="8">
    <location>
        <begin position="907"/>
        <end position="932"/>
    </location>
</feature>
<dbReference type="PANTHER" id="PTHR13003">
    <property type="entry name" value="NUP107-RELATED"/>
    <property type="match status" value="1"/>
</dbReference>
<keyword evidence="7" id="KW-0472">Membrane</keyword>
<dbReference type="STRING" id="658429.L8FT57"/>
<feature type="compositionally biased region" description="Basic and acidic residues" evidence="8">
    <location>
        <begin position="26"/>
        <end position="46"/>
    </location>
</feature>
<dbReference type="PANTHER" id="PTHR13003:SF2">
    <property type="entry name" value="NUCLEAR PORE COMPLEX PROTEIN NUP107"/>
    <property type="match status" value="1"/>
</dbReference>
<keyword evidence="10" id="KW-1185">Reference proteome</keyword>
<dbReference type="GO" id="GO:0017056">
    <property type="term" value="F:structural constituent of nuclear pore"/>
    <property type="evidence" value="ECO:0007669"/>
    <property type="project" value="UniProtKB-UniRule"/>
</dbReference>
<dbReference type="HOGENOM" id="CLU_005882_1_0_1"/>
<dbReference type="GO" id="GO:0006606">
    <property type="term" value="P:protein import into nucleus"/>
    <property type="evidence" value="ECO:0007669"/>
    <property type="project" value="TreeGrafter"/>
</dbReference>
<dbReference type="AlphaFoldDB" id="L8FT57"/>
<evidence type="ECO:0000256" key="6">
    <source>
        <dbReference type="ARBA" id="ARBA00023242"/>
    </source>
</evidence>
<evidence type="ECO:0000256" key="4">
    <source>
        <dbReference type="ARBA" id="ARBA00023010"/>
    </source>
</evidence>
<comment type="function">
    <text evidence="7">Functions as a component of the nuclear pore complex (NPC).</text>
</comment>
<keyword evidence="4 7" id="KW-0811">Translocation</keyword>
<dbReference type="EMBL" id="GL573181">
    <property type="protein sequence ID" value="ELR02901.1"/>
    <property type="molecule type" value="Genomic_DNA"/>
</dbReference>
<dbReference type="InParanoid" id="L8FT57"/>
<evidence type="ECO:0000256" key="8">
    <source>
        <dbReference type="SAM" id="MobiDB-lite"/>
    </source>
</evidence>
<keyword evidence="2" id="KW-0509">mRNA transport</keyword>
<dbReference type="FunCoup" id="L8FT57">
    <property type="interactions" value="510"/>
</dbReference>
<feature type="region of interest" description="Disordered" evidence="8">
    <location>
        <begin position="894"/>
        <end position="951"/>
    </location>
</feature>
<evidence type="ECO:0000256" key="1">
    <source>
        <dbReference type="ARBA" id="ARBA00022448"/>
    </source>
</evidence>
<dbReference type="Proteomes" id="UP000011064">
    <property type="component" value="Unassembled WGS sequence"/>
</dbReference>
<proteinExistence type="inferred from homology"/>